<evidence type="ECO:0000313" key="6">
    <source>
        <dbReference type="Proteomes" id="UP000321223"/>
    </source>
</evidence>
<dbReference type="PANTHER" id="PTHR12302:SF3">
    <property type="entry name" value="SERINE_THREONINE-PROTEIN KINASE 31"/>
    <property type="match status" value="1"/>
</dbReference>
<dbReference type="InterPro" id="IPR035437">
    <property type="entry name" value="SNase_OB-fold_sf"/>
</dbReference>
<evidence type="ECO:0000256" key="1">
    <source>
        <dbReference type="ARBA" id="ARBA00022722"/>
    </source>
</evidence>
<gene>
    <name evidence="5" type="ORF">MAE30S32_34880</name>
</gene>
<name>A0A510PLY5_MICAE</name>
<evidence type="ECO:0000259" key="4">
    <source>
        <dbReference type="PROSITE" id="PS50830"/>
    </source>
</evidence>
<evidence type="ECO:0000256" key="2">
    <source>
        <dbReference type="ARBA" id="ARBA00022759"/>
    </source>
</evidence>
<dbReference type="PROSITE" id="PS50830">
    <property type="entry name" value="TNASE_3"/>
    <property type="match status" value="1"/>
</dbReference>
<dbReference type="AlphaFoldDB" id="A0A510PLY5"/>
<dbReference type="EMBL" id="BHVU01000255">
    <property type="protein sequence ID" value="GCA94836.1"/>
    <property type="molecule type" value="Genomic_DNA"/>
</dbReference>
<evidence type="ECO:0000313" key="5">
    <source>
        <dbReference type="EMBL" id="GCA94836.1"/>
    </source>
</evidence>
<accession>A0A510PLY5</accession>
<keyword evidence="1" id="KW-0540">Nuclease</keyword>
<dbReference type="Pfam" id="PF00565">
    <property type="entry name" value="SNase"/>
    <property type="match status" value="1"/>
</dbReference>
<dbReference type="SUPFAM" id="SSF50199">
    <property type="entry name" value="Staphylococcal nuclease"/>
    <property type="match status" value="1"/>
</dbReference>
<evidence type="ECO:0000256" key="3">
    <source>
        <dbReference type="ARBA" id="ARBA00022801"/>
    </source>
</evidence>
<dbReference type="PANTHER" id="PTHR12302">
    <property type="entry name" value="EBNA2 BINDING PROTEIN P100"/>
    <property type="match status" value="1"/>
</dbReference>
<organism evidence="5 6">
    <name type="scientific">Microcystis aeruginosa 11-30S32</name>
    <dbReference type="NCBI Taxonomy" id="2358142"/>
    <lineage>
        <taxon>Bacteria</taxon>
        <taxon>Bacillati</taxon>
        <taxon>Cyanobacteriota</taxon>
        <taxon>Cyanophyceae</taxon>
        <taxon>Oscillatoriophycideae</taxon>
        <taxon>Chroococcales</taxon>
        <taxon>Microcystaceae</taxon>
        <taxon>Microcystis</taxon>
    </lineage>
</organism>
<comment type="caution">
    <text evidence="5">The sequence shown here is derived from an EMBL/GenBank/DDBJ whole genome shotgun (WGS) entry which is preliminary data.</text>
</comment>
<proteinExistence type="predicted"/>
<dbReference type="Proteomes" id="UP000321223">
    <property type="component" value="Unassembled WGS sequence"/>
</dbReference>
<reference evidence="5 6" key="1">
    <citation type="journal article" date="2019" name="Appl. Environ. Microbiol.">
        <title>Co-occurrence of broad and narrow host-range viruses infecting the toxic bloom-forming cyanobacterium Microcystis aeruginosa.</title>
        <authorList>
            <person name="Morimoto D."/>
            <person name="Tominaga K."/>
            <person name="Nishimura Y."/>
            <person name="Yoshida N."/>
            <person name="Kimura S."/>
            <person name="Sako Y."/>
            <person name="Yoshida T."/>
        </authorList>
    </citation>
    <scope>NUCLEOTIDE SEQUENCE [LARGE SCALE GENOMIC DNA]</scope>
    <source>
        <strain evidence="5 6">11-30S32</strain>
    </source>
</reference>
<sequence length="169" mass="19333">MGRKYPLLIIALIAIILLGVKSQSQGDAGEKVKIIRCHDGDTCTTDKGEKIRLACIDAPELKQPFGKASRDHLRKIIKDRPVKINRINTDRFGRTIAILYISDHGKWQAVQSLQAHAGTVWAFDRFKRNCPIWSSIDREFQAAQSKKIGLFADRQAVEPWIWRQNEKLR</sequence>
<keyword evidence="2" id="KW-0255">Endonuclease</keyword>
<dbReference type="Gene3D" id="2.40.50.90">
    <property type="match status" value="1"/>
</dbReference>
<dbReference type="GO" id="GO:0016787">
    <property type="term" value="F:hydrolase activity"/>
    <property type="evidence" value="ECO:0007669"/>
    <property type="project" value="UniProtKB-KW"/>
</dbReference>
<feature type="domain" description="TNase-like" evidence="4">
    <location>
        <begin position="28"/>
        <end position="153"/>
    </location>
</feature>
<dbReference type="InterPro" id="IPR016071">
    <property type="entry name" value="Staphylococal_nuclease_OB-fold"/>
</dbReference>
<dbReference type="RefSeq" id="WP_147072482.1">
    <property type="nucleotide sequence ID" value="NZ_BHVU01000255.1"/>
</dbReference>
<keyword evidence="3" id="KW-0378">Hydrolase</keyword>
<protein>
    <recommendedName>
        <fullName evidence="4">TNase-like domain-containing protein</fullName>
    </recommendedName>
</protein>
<dbReference type="SMART" id="SM00318">
    <property type="entry name" value="SNc"/>
    <property type="match status" value="1"/>
</dbReference>
<dbReference type="GO" id="GO:0004519">
    <property type="term" value="F:endonuclease activity"/>
    <property type="evidence" value="ECO:0007669"/>
    <property type="project" value="UniProtKB-KW"/>
</dbReference>